<sequence>NDKPQNNVNVTSILKEKEPRVLRRWGPLIFFPLPWYPTPFFPSHQAKTNKLNHVTATTHSISDGTKPHYLEHLSSVFHCPLEINLCYTHSNARSTFFANCSLNQGIEGDKCPQNEEFKIDSVEMCSKLAKLGLAAVLAYRLFDGVTDASFFVLSFLGYEKSTMKNPIANLQALLGTYVTSLTCNNIIRTF</sequence>
<reference evidence="1 2" key="1">
    <citation type="journal article" date="2023" name="Science">
        <title>Elucidation of the pathway for biosynthesis of saponin adjuvants from the soapbark tree.</title>
        <authorList>
            <person name="Reed J."/>
            <person name="Orme A."/>
            <person name="El-Demerdash A."/>
            <person name="Owen C."/>
            <person name="Martin L.B.B."/>
            <person name="Misra R.C."/>
            <person name="Kikuchi S."/>
            <person name="Rejzek M."/>
            <person name="Martin A.C."/>
            <person name="Harkess A."/>
            <person name="Leebens-Mack J."/>
            <person name="Louveau T."/>
            <person name="Stephenson M.J."/>
            <person name="Osbourn A."/>
        </authorList>
    </citation>
    <scope>NUCLEOTIDE SEQUENCE [LARGE SCALE GENOMIC DNA]</scope>
    <source>
        <strain evidence="1">S10</strain>
    </source>
</reference>
<dbReference type="AlphaFoldDB" id="A0AAD7QJJ0"/>
<dbReference type="PANTHER" id="PTHR34370">
    <property type="entry name" value="OS04G0600100 PROTEIN"/>
    <property type="match status" value="1"/>
</dbReference>
<evidence type="ECO:0000313" key="2">
    <source>
        <dbReference type="Proteomes" id="UP001163823"/>
    </source>
</evidence>
<protein>
    <submittedName>
        <fullName evidence="1">Potassium voltage-gated channel subfamily H member 3 like</fullName>
    </submittedName>
</protein>
<dbReference type="EMBL" id="JARAOO010000001">
    <property type="protein sequence ID" value="KAJ7982713.1"/>
    <property type="molecule type" value="Genomic_DNA"/>
</dbReference>
<dbReference type="KEGG" id="qsa:O6P43_001804"/>
<name>A0AAD7QJJ0_QUISA</name>
<feature type="non-terminal residue" evidence="1">
    <location>
        <position position="1"/>
    </location>
</feature>
<keyword evidence="2" id="KW-1185">Reference proteome</keyword>
<comment type="caution">
    <text evidence="1">The sequence shown here is derived from an EMBL/GenBank/DDBJ whole genome shotgun (WGS) entry which is preliminary data.</text>
</comment>
<accession>A0AAD7QJJ0</accession>
<evidence type="ECO:0000313" key="1">
    <source>
        <dbReference type="EMBL" id="KAJ7982713.1"/>
    </source>
</evidence>
<dbReference type="PANTHER" id="PTHR34370:SF1">
    <property type="entry name" value="OS04G0600100 PROTEIN"/>
    <property type="match status" value="1"/>
</dbReference>
<dbReference type="Proteomes" id="UP001163823">
    <property type="component" value="Chromosome 1"/>
</dbReference>
<organism evidence="1 2">
    <name type="scientific">Quillaja saponaria</name>
    <name type="common">Soap bark tree</name>
    <dbReference type="NCBI Taxonomy" id="32244"/>
    <lineage>
        <taxon>Eukaryota</taxon>
        <taxon>Viridiplantae</taxon>
        <taxon>Streptophyta</taxon>
        <taxon>Embryophyta</taxon>
        <taxon>Tracheophyta</taxon>
        <taxon>Spermatophyta</taxon>
        <taxon>Magnoliopsida</taxon>
        <taxon>eudicotyledons</taxon>
        <taxon>Gunneridae</taxon>
        <taxon>Pentapetalae</taxon>
        <taxon>rosids</taxon>
        <taxon>fabids</taxon>
        <taxon>Fabales</taxon>
        <taxon>Quillajaceae</taxon>
        <taxon>Quillaja</taxon>
    </lineage>
</organism>
<proteinExistence type="predicted"/>
<gene>
    <name evidence="1" type="ORF">O6P43_001804</name>
</gene>